<evidence type="ECO:0000256" key="5">
    <source>
        <dbReference type="ARBA" id="ARBA00022741"/>
    </source>
</evidence>
<dbReference type="FunFam" id="3.30.200.20:FF:000191">
    <property type="entry name" value="3-phosphoinositide-dependent protein kinase 2-like"/>
    <property type="match status" value="1"/>
</dbReference>
<keyword evidence="7 10" id="KW-0067">ATP-binding</keyword>
<evidence type="ECO:0000256" key="3">
    <source>
        <dbReference type="ARBA" id="ARBA00022527"/>
    </source>
</evidence>
<reference evidence="13 14" key="1">
    <citation type="submission" date="2017-05" db="EMBL/GenBank/DDBJ databases">
        <title>The Genome Sequence of Candida krusei Ckrusei653.</title>
        <authorList>
            <person name="Cuomo C."/>
            <person name="Forche A."/>
            <person name="Young S."/>
            <person name="Abouelleil A."/>
            <person name="Cao P."/>
            <person name="Chapman S."/>
            <person name="Cusick C."/>
            <person name="Shea T."/>
            <person name="Nusbaum C."/>
            <person name="Birren B."/>
        </authorList>
    </citation>
    <scope>NUCLEOTIDE SEQUENCE [LARGE SCALE GENOMIC DNA]</scope>
    <source>
        <strain evidence="13 14">Ckrusei653</strain>
    </source>
</reference>
<dbReference type="PANTHER" id="PTHR24356">
    <property type="entry name" value="SERINE/THREONINE-PROTEIN KINASE"/>
    <property type="match status" value="1"/>
</dbReference>
<dbReference type="PROSITE" id="PS50011">
    <property type="entry name" value="PROTEIN_KINASE_DOM"/>
    <property type="match status" value="1"/>
</dbReference>
<dbReference type="SMART" id="SM00220">
    <property type="entry name" value="S_TKc"/>
    <property type="match status" value="1"/>
</dbReference>
<dbReference type="SUPFAM" id="SSF56112">
    <property type="entry name" value="Protein kinase-like (PK-like)"/>
    <property type="match status" value="1"/>
</dbReference>
<organism evidence="13 14">
    <name type="scientific">Pichia kudriavzevii</name>
    <name type="common">Yeast</name>
    <name type="synonym">Issatchenkia orientalis</name>
    <dbReference type="NCBI Taxonomy" id="4909"/>
    <lineage>
        <taxon>Eukaryota</taxon>
        <taxon>Fungi</taxon>
        <taxon>Dikarya</taxon>
        <taxon>Ascomycota</taxon>
        <taxon>Saccharomycotina</taxon>
        <taxon>Pichiomycetes</taxon>
        <taxon>Pichiales</taxon>
        <taxon>Pichiaceae</taxon>
        <taxon>Pichia</taxon>
    </lineage>
</organism>
<comment type="catalytic activity">
    <reaction evidence="9">
        <text>L-seryl-[protein] + ATP = O-phospho-L-seryl-[protein] + ADP + H(+)</text>
        <dbReference type="Rhea" id="RHEA:17989"/>
        <dbReference type="Rhea" id="RHEA-COMP:9863"/>
        <dbReference type="Rhea" id="RHEA-COMP:11604"/>
        <dbReference type="ChEBI" id="CHEBI:15378"/>
        <dbReference type="ChEBI" id="CHEBI:29999"/>
        <dbReference type="ChEBI" id="CHEBI:30616"/>
        <dbReference type="ChEBI" id="CHEBI:83421"/>
        <dbReference type="ChEBI" id="CHEBI:456216"/>
        <dbReference type="EC" id="2.7.11.1"/>
    </reaction>
</comment>
<gene>
    <name evidence="13" type="ORF">CAS74_000726</name>
</gene>
<feature type="compositionally biased region" description="Polar residues" evidence="11">
    <location>
        <begin position="904"/>
        <end position="939"/>
    </location>
</feature>
<name>A0A1Z8JUW5_PICKU</name>
<evidence type="ECO:0000313" key="14">
    <source>
        <dbReference type="Proteomes" id="UP000195871"/>
    </source>
</evidence>
<dbReference type="InterPro" id="IPR011009">
    <property type="entry name" value="Kinase-like_dom_sf"/>
</dbReference>
<dbReference type="GO" id="GO:0060211">
    <property type="term" value="P:regulation of nuclear-transcribed mRNA poly(A) tail shortening"/>
    <property type="evidence" value="ECO:0007669"/>
    <property type="project" value="UniProtKB-ARBA"/>
</dbReference>
<dbReference type="InterPro" id="IPR000719">
    <property type="entry name" value="Prot_kinase_dom"/>
</dbReference>
<feature type="region of interest" description="Disordered" evidence="11">
    <location>
        <begin position="904"/>
        <end position="959"/>
    </location>
</feature>
<dbReference type="GO" id="GO:0030447">
    <property type="term" value="P:filamentous growth"/>
    <property type="evidence" value="ECO:0007669"/>
    <property type="project" value="UniProtKB-ARBA"/>
</dbReference>
<dbReference type="InterPro" id="IPR050236">
    <property type="entry name" value="Ser_Thr_kinase_AGC"/>
</dbReference>
<comment type="catalytic activity">
    <reaction evidence="8">
        <text>L-threonyl-[protein] + ATP = O-phospho-L-threonyl-[protein] + ADP + H(+)</text>
        <dbReference type="Rhea" id="RHEA:46608"/>
        <dbReference type="Rhea" id="RHEA-COMP:11060"/>
        <dbReference type="Rhea" id="RHEA-COMP:11605"/>
        <dbReference type="ChEBI" id="CHEBI:15378"/>
        <dbReference type="ChEBI" id="CHEBI:30013"/>
        <dbReference type="ChEBI" id="CHEBI:30616"/>
        <dbReference type="ChEBI" id="CHEBI:61977"/>
        <dbReference type="ChEBI" id="CHEBI:456216"/>
        <dbReference type="EC" id="2.7.11.1"/>
    </reaction>
</comment>
<protein>
    <recommendedName>
        <fullName evidence="2">non-specific serine/threonine protein kinase</fullName>
        <ecNumber evidence="2">2.7.11.1</ecNumber>
    </recommendedName>
</protein>
<dbReference type="PANTHER" id="PTHR24356:SF405">
    <property type="entry name" value="SERINE_THREONINE-PROTEIN KINASE PKH3"/>
    <property type="match status" value="1"/>
</dbReference>
<keyword evidence="5 10" id="KW-0547">Nucleotide-binding</keyword>
<feature type="binding site" evidence="10">
    <location>
        <position position="103"/>
    </location>
    <ligand>
        <name>ATP</name>
        <dbReference type="ChEBI" id="CHEBI:30616"/>
    </ligand>
</feature>
<dbReference type="GO" id="GO:0010606">
    <property type="term" value="P:positive regulation of cytoplasmic mRNA processing body assembly"/>
    <property type="evidence" value="ECO:0007669"/>
    <property type="project" value="UniProtKB-ARBA"/>
</dbReference>
<dbReference type="Gene3D" id="3.30.200.20">
    <property type="entry name" value="Phosphorylase Kinase, domain 1"/>
    <property type="match status" value="1"/>
</dbReference>
<dbReference type="InterPro" id="IPR008271">
    <property type="entry name" value="Ser/Thr_kinase_AS"/>
</dbReference>
<dbReference type="InterPro" id="IPR057614">
    <property type="entry name" value="PH_PKH3_C"/>
</dbReference>
<feature type="domain" description="Protein kinase" evidence="12">
    <location>
        <begin position="74"/>
        <end position="343"/>
    </location>
</feature>
<sequence length="959" mass="107926">MHACSGETPHSGNPLRIAEKMLPKNSVAAPASLGNGALENGLSRTSSAASSAREDSLGAERAANCSRKRAAADFQFFECIGEGSYSKVYRAMSKNNMHIYAIKVLSKQHIQKEKKRKYVTIEKNTLNVLGKHPGIVTLYYTFQDPQSLYFVIDYARNGEFLMLIHKLGSLSLELTFYYTLQLIDTVIFIHDKGIIHRDLKPENILLSKDWKIMITDFGAAKFVDRNDPAGTAKEDLIVGDSNGSFVGTAEYVSPELLKYNHSSFSSDFWSLGCIIYQMIIGRPPFKASNEYATFEKIVDANYTFPDPKIYPIPSAVVNLIENLLLEDPQRRLGKENIKHHSWFKHVDWENKAKIWGKVPKFDSYKPEKYFKKTNAQQTPSTNTKPVLLTYQGTYRYTENSYADNKPSTLLKRQIIKAQGNNQLMNKIINNRIDEKDKSITKKLIESNDDHNDPLSSLKVVEKRISKSPKLPVQDTVPLTKTDSLSHVSTSTIVPHPKNLQQTVAMVKKPILKANRSSVDSAKSVVTVNSSRSVIIRKNPNTKSSQITSFSQSTGMKPTKKTLDSKQTDTKVLTSGLPPPVGLAVKEQPLQAKYQKKESQERRSRKKAPTNSSSITKPEQFIPRRVPSSDAAAAAGAVGTLLTHNRHLNLISSTSAQYKQLQMHQNQLINPVLLDKQIPYVITSKLMINESILKLDNIFKSELGHKPKQFVNPGETLNHTILERIIHKYDRDLVKDMKSCIMVVTTMARIFIYELNDNFQLRGPQSATQIQAQNFYQKVTEIKLTNRNVSLYDYEFDEEINEGYLILELSNVNKLVFLSAWDRSRLMKGGLNSNVRVGFRVNETESWVDSFLHAKSLLKRRENEPKGKLENNNVLKSSKSSSTMGVQGSFRKLKLNTQSRIRSFSNSSKENAFSASNISPPSSNTSDNGNPESHNNSLINGVNKLALGMKSSFKKDNERG</sequence>
<evidence type="ECO:0000256" key="10">
    <source>
        <dbReference type="PROSITE-ProRule" id="PRU10141"/>
    </source>
</evidence>
<dbReference type="PROSITE" id="PS00108">
    <property type="entry name" value="PROTEIN_KINASE_ST"/>
    <property type="match status" value="1"/>
</dbReference>
<comment type="caution">
    <text evidence="13">The sequence shown here is derived from an EMBL/GenBank/DDBJ whole genome shotgun (WGS) entry which is preliminary data.</text>
</comment>
<evidence type="ECO:0000313" key="13">
    <source>
        <dbReference type="EMBL" id="OUT24339.1"/>
    </source>
</evidence>
<comment type="similarity">
    <text evidence="1">Belongs to the protein kinase superfamily. AGC Ser/Thr protein kinase family. PDPK1 subfamily.</text>
</comment>
<evidence type="ECO:0000256" key="4">
    <source>
        <dbReference type="ARBA" id="ARBA00022679"/>
    </source>
</evidence>
<evidence type="ECO:0000256" key="7">
    <source>
        <dbReference type="ARBA" id="ARBA00022840"/>
    </source>
</evidence>
<dbReference type="InterPro" id="IPR039046">
    <property type="entry name" value="PDPK1"/>
</dbReference>
<evidence type="ECO:0000259" key="12">
    <source>
        <dbReference type="PROSITE" id="PS50011"/>
    </source>
</evidence>
<dbReference type="GO" id="GO:0000196">
    <property type="term" value="P:cell integrity MAPK cascade"/>
    <property type="evidence" value="ECO:0007669"/>
    <property type="project" value="UniProtKB-ARBA"/>
</dbReference>
<dbReference type="EC" id="2.7.11.1" evidence="2"/>
<dbReference type="GO" id="GO:0005524">
    <property type="term" value="F:ATP binding"/>
    <property type="evidence" value="ECO:0007669"/>
    <property type="project" value="UniProtKB-UniRule"/>
</dbReference>
<dbReference type="GO" id="GO:0032511">
    <property type="term" value="P:late endosome to vacuole transport via multivesicular body sorting pathway"/>
    <property type="evidence" value="ECO:0007669"/>
    <property type="project" value="UniProtKB-ARBA"/>
</dbReference>
<keyword evidence="3" id="KW-0723">Serine/threonine-protein kinase</keyword>
<accession>A0A1Z8JUW5</accession>
<evidence type="ECO:0000256" key="2">
    <source>
        <dbReference type="ARBA" id="ARBA00012513"/>
    </source>
</evidence>
<dbReference type="AlphaFoldDB" id="A0A1Z8JUW5"/>
<dbReference type="EMBL" id="NHMM01000001">
    <property type="protein sequence ID" value="OUT24339.1"/>
    <property type="molecule type" value="Genomic_DNA"/>
</dbReference>
<dbReference type="GO" id="GO:0004674">
    <property type="term" value="F:protein serine/threonine kinase activity"/>
    <property type="evidence" value="ECO:0007669"/>
    <property type="project" value="UniProtKB-KW"/>
</dbReference>
<dbReference type="InterPro" id="IPR017441">
    <property type="entry name" value="Protein_kinase_ATP_BS"/>
</dbReference>
<dbReference type="Pfam" id="PF00069">
    <property type="entry name" value="Pkinase"/>
    <property type="match status" value="1"/>
</dbReference>
<feature type="compositionally biased region" description="Polar residues" evidence="11">
    <location>
        <begin position="536"/>
        <end position="555"/>
    </location>
</feature>
<evidence type="ECO:0000256" key="11">
    <source>
        <dbReference type="SAM" id="MobiDB-lite"/>
    </source>
</evidence>
<evidence type="ECO:0000256" key="9">
    <source>
        <dbReference type="ARBA" id="ARBA00048679"/>
    </source>
</evidence>
<evidence type="ECO:0000256" key="8">
    <source>
        <dbReference type="ARBA" id="ARBA00047899"/>
    </source>
</evidence>
<keyword evidence="4" id="KW-0808">Transferase</keyword>
<dbReference type="Pfam" id="PF25347">
    <property type="entry name" value="PH_PKH3_C"/>
    <property type="match status" value="1"/>
</dbReference>
<evidence type="ECO:0000256" key="6">
    <source>
        <dbReference type="ARBA" id="ARBA00022777"/>
    </source>
</evidence>
<dbReference type="PROSITE" id="PS00107">
    <property type="entry name" value="PROTEIN_KINASE_ATP"/>
    <property type="match status" value="1"/>
</dbReference>
<dbReference type="CDD" id="cd05581">
    <property type="entry name" value="STKc_PDK1"/>
    <property type="match status" value="1"/>
</dbReference>
<evidence type="ECO:0000256" key="1">
    <source>
        <dbReference type="ARBA" id="ARBA00010006"/>
    </source>
</evidence>
<dbReference type="VEuPathDB" id="FungiDB:C5L36_0C07090"/>
<dbReference type="Proteomes" id="UP000195871">
    <property type="component" value="Unassembled WGS sequence"/>
</dbReference>
<dbReference type="FunFam" id="1.10.510.10:FF:000534">
    <property type="entry name" value="Serine/threonine-protein kinase PKH2"/>
    <property type="match status" value="1"/>
</dbReference>
<keyword evidence="6" id="KW-0418">Kinase</keyword>
<feature type="region of interest" description="Disordered" evidence="11">
    <location>
        <begin position="861"/>
        <end position="888"/>
    </location>
</feature>
<proteinExistence type="inferred from homology"/>
<dbReference type="Gene3D" id="1.10.510.10">
    <property type="entry name" value="Transferase(Phosphotransferase) domain 1"/>
    <property type="match status" value="1"/>
</dbReference>
<feature type="region of interest" description="Disordered" evidence="11">
    <location>
        <begin position="536"/>
        <end position="627"/>
    </location>
</feature>